<dbReference type="GO" id="GO:0016787">
    <property type="term" value="F:hydrolase activity"/>
    <property type="evidence" value="ECO:0007669"/>
    <property type="project" value="UniProtKB-KW"/>
</dbReference>
<dbReference type="Gene3D" id="3.40.50.1820">
    <property type="entry name" value="alpha/beta hydrolase"/>
    <property type="match status" value="1"/>
</dbReference>
<evidence type="ECO:0000256" key="1">
    <source>
        <dbReference type="SAM" id="SignalP"/>
    </source>
</evidence>
<name>A0ABW4XU16_9FLAO</name>
<sequence>MKTNISLVAGILSCFFLNAQSEYQLGANSQVQENVPKGTVVKKVWESTVFQNTIRDYYVYVPAQYDGTTEAALMVFQDGHAYVNLEGDYRVPTVFDNLIAQQKMPITIGLFINPGHDKDAPEAESPWRVTNRSVEYDEVSGTYGDFLLQEMIPELKKSYNISDDPKMNAVCGLSSGGICAFTVAWFHTDRFQKVMSHIGSFTDIRGGHNYPPMIRKNEPKDIKVFLQDGSGDLNNQYGNWWLANLQMESALKFKGYNYKFVSGTGGHDGVHAGSILPESLEWLWSDVAPNHQ</sequence>
<keyword evidence="1" id="KW-0732">Signal</keyword>
<dbReference type="SUPFAM" id="SSF53474">
    <property type="entry name" value="alpha/beta-Hydrolases"/>
    <property type="match status" value="1"/>
</dbReference>
<dbReference type="Proteomes" id="UP001597342">
    <property type="component" value="Unassembled WGS sequence"/>
</dbReference>
<protein>
    <submittedName>
        <fullName evidence="2">Alpha/beta hydrolase</fullName>
    </submittedName>
</protein>
<dbReference type="EMBL" id="JBHUHU010000001">
    <property type="protein sequence ID" value="MFD2098613.1"/>
    <property type="molecule type" value="Genomic_DNA"/>
</dbReference>
<dbReference type="InterPro" id="IPR000801">
    <property type="entry name" value="Esterase-like"/>
</dbReference>
<evidence type="ECO:0000313" key="2">
    <source>
        <dbReference type="EMBL" id="MFD2098613.1"/>
    </source>
</evidence>
<feature type="signal peptide" evidence="1">
    <location>
        <begin position="1"/>
        <end position="19"/>
    </location>
</feature>
<accession>A0ABW4XU16</accession>
<keyword evidence="3" id="KW-1185">Reference proteome</keyword>
<gene>
    <name evidence="2" type="ORF">ACFSJE_02435</name>
</gene>
<evidence type="ECO:0000313" key="3">
    <source>
        <dbReference type="Proteomes" id="UP001597342"/>
    </source>
</evidence>
<dbReference type="InterPro" id="IPR029058">
    <property type="entry name" value="AB_hydrolase_fold"/>
</dbReference>
<dbReference type="PANTHER" id="PTHR48098">
    <property type="entry name" value="ENTEROCHELIN ESTERASE-RELATED"/>
    <property type="match status" value="1"/>
</dbReference>
<dbReference type="Pfam" id="PF00756">
    <property type="entry name" value="Esterase"/>
    <property type="match status" value="1"/>
</dbReference>
<organism evidence="2 3">
    <name type="scientific">Flagellimonas iocasae</name>
    <dbReference type="NCBI Taxonomy" id="2055905"/>
    <lineage>
        <taxon>Bacteria</taxon>
        <taxon>Pseudomonadati</taxon>
        <taxon>Bacteroidota</taxon>
        <taxon>Flavobacteriia</taxon>
        <taxon>Flavobacteriales</taxon>
        <taxon>Flavobacteriaceae</taxon>
        <taxon>Flagellimonas</taxon>
    </lineage>
</organism>
<comment type="caution">
    <text evidence="2">The sequence shown here is derived from an EMBL/GenBank/DDBJ whole genome shotgun (WGS) entry which is preliminary data.</text>
</comment>
<dbReference type="PANTHER" id="PTHR48098:SF3">
    <property type="entry name" value="IRON(III) ENTEROBACTIN ESTERASE"/>
    <property type="match status" value="1"/>
</dbReference>
<dbReference type="RefSeq" id="WP_379829388.1">
    <property type="nucleotide sequence ID" value="NZ_JBHUHU010000001.1"/>
</dbReference>
<proteinExistence type="predicted"/>
<feature type="chain" id="PRO_5045811956" evidence="1">
    <location>
        <begin position="20"/>
        <end position="292"/>
    </location>
</feature>
<dbReference type="InterPro" id="IPR050583">
    <property type="entry name" value="Mycobacterial_A85_antigen"/>
</dbReference>
<reference evidence="3" key="1">
    <citation type="journal article" date="2019" name="Int. J. Syst. Evol. Microbiol.">
        <title>The Global Catalogue of Microorganisms (GCM) 10K type strain sequencing project: providing services to taxonomists for standard genome sequencing and annotation.</title>
        <authorList>
            <consortium name="The Broad Institute Genomics Platform"/>
            <consortium name="The Broad Institute Genome Sequencing Center for Infectious Disease"/>
            <person name="Wu L."/>
            <person name="Ma J."/>
        </authorList>
    </citation>
    <scope>NUCLEOTIDE SEQUENCE [LARGE SCALE GENOMIC DNA]</scope>
    <source>
        <strain evidence="3">JCM 3389</strain>
    </source>
</reference>
<keyword evidence="2" id="KW-0378">Hydrolase</keyword>